<keyword evidence="3" id="KW-1185">Reference proteome</keyword>
<protein>
    <submittedName>
        <fullName evidence="2">Uncharacterized protein</fullName>
    </submittedName>
</protein>
<keyword evidence="1" id="KW-0472">Membrane</keyword>
<dbReference type="Proteomes" id="UP000012063">
    <property type="component" value="Unassembled WGS sequence"/>
</dbReference>
<organism evidence="2 3">
    <name type="scientific">Halanaerobium saccharolyticum subsp. saccharolyticum DSM 6643</name>
    <dbReference type="NCBI Taxonomy" id="1293054"/>
    <lineage>
        <taxon>Bacteria</taxon>
        <taxon>Bacillati</taxon>
        <taxon>Bacillota</taxon>
        <taxon>Clostridia</taxon>
        <taxon>Halanaerobiales</taxon>
        <taxon>Halanaerobiaceae</taxon>
        <taxon>Halanaerobium</taxon>
    </lineage>
</organism>
<evidence type="ECO:0000256" key="1">
    <source>
        <dbReference type="SAM" id="Phobius"/>
    </source>
</evidence>
<dbReference type="EMBL" id="CAUI01000005">
    <property type="protein sequence ID" value="CCU78532.1"/>
    <property type="molecule type" value="Genomic_DNA"/>
</dbReference>
<dbReference type="STRING" id="1293054.HSACCH_00685"/>
<dbReference type="RefSeq" id="WP_005487861.1">
    <property type="nucleotide sequence ID" value="NZ_CAUI01000005.1"/>
</dbReference>
<sequence>MKKFFKKISTYLLLMLFVAAIIFAINYYYGQKIAEDVKLEITEIAETNNYQLRFLEVESNPLLQKINIRDLNLTKADEFNLIINQAEVNFSWQQILNYIRSQDLELDKNLDSDIAQINYSNLNDNYQINIKEAKLKYQGNLPEEKLSEIINEENLQLLLENDHQLDFTAAELKYDFPYYRRYGLNDEEWNKLSTFNNFVLRTNYDQETRAYNVEEFNLSSEVLKMIYNFDSVINYEDESQQIVFEEISGKYDFLLTAEDLDFNANTLYQDLEFKQINFNGNFDLLNEEERLKANQLDFNLNLKEFKLVLTEILAKELNKNSFGILAENNQFEILINEFNYQQEYSYPNGSSSSELDSSMLKAEFKAEYNYSQEIPYISTAELRYKPQTAKAEQLNSFLQLALGEKITKDEAGYYQLKFWGQIDDLNFE</sequence>
<proteinExistence type="predicted"/>
<reference evidence="3" key="1">
    <citation type="journal article" date="2013" name="Genome Announc.">
        <title>Genome Sequence of Halanaerobium saccharolyticum subsp. saccharolyticum Strain DSM 6643T, a Halophilic Hydrogen-Producing Bacterium.</title>
        <authorList>
            <person name="Kivisto A."/>
            <person name="Larjo A."/>
            <person name="Ciranna A."/>
            <person name="Santala V."/>
            <person name="Roos C."/>
            <person name="Karp M."/>
        </authorList>
    </citation>
    <scope>NUCLEOTIDE SEQUENCE [LARGE SCALE GENOMIC DNA]</scope>
    <source>
        <strain evidence="3">DSM 6643</strain>
    </source>
</reference>
<dbReference type="OrthoDB" id="2110375at2"/>
<accession>M5DZ21</accession>
<keyword evidence="1" id="KW-1133">Transmembrane helix</keyword>
<dbReference type="InParanoid" id="M5DZ21"/>
<gene>
    <name evidence="2" type="ORF">HSACCH_00685</name>
</gene>
<comment type="caution">
    <text evidence="2">The sequence shown here is derived from an EMBL/GenBank/DDBJ whole genome shotgun (WGS) entry which is preliminary data.</text>
</comment>
<name>M5DZ21_9FIRM</name>
<evidence type="ECO:0000313" key="2">
    <source>
        <dbReference type="EMBL" id="CCU78532.1"/>
    </source>
</evidence>
<dbReference type="AlphaFoldDB" id="M5DZ21"/>
<feature type="transmembrane region" description="Helical" evidence="1">
    <location>
        <begin position="12"/>
        <end position="29"/>
    </location>
</feature>
<keyword evidence="1" id="KW-0812">Transmembrane</keyword>
<evidence type="ECO:0000313" key="3">
    <source>
        <dbReference type="Proteomes" id="UP000012063"/>
    </source>
</evidence>